<dbReference type="RefSeq" id="WP_073003133.1">
    <property type="nucleotide sequence ID" value="NZ_FQUM01000010.1"/>
</dbReference>
<proteinExistence type="inferred from homology"/>
<dbReference type="GO" id="GO:0009252">
    <property type="term" value="P:peptidoglycan biosynthetic process"/>
    <property type="evidence" value="ECO:0007669"/>
    <property type="project" value="UniProtKB-UniRule"/>
</dbReference>
<name>A0A1M5EWD6_9BACT</name>
<feature type="transmembrane region" description="Helical" evidence="7">
    <location>
        <begin position="15"/>
        <end position="35"/>
    </location>
</feature>
<keyword evidence="3 7" id="KW-1133">Transmembrane helix</keyword>
<dbReference type="STRING" id="1484053.SAMN05444274_11056"/>
<dbReference type="GO" id="GO:0008932">
    <property type="term" value="F:lytic endotransglycosylase activity"/>
    <property type="evidence" value="ECO:0007669"/>
    <property type="project" value="UniProtKB-UniRule"/>
</dbReference>
<comment type="subcellular location">
    <subcellularLocation>
        <location evidence="7">Cell membrane</location>
        <topology evidence="7">Single-pass membrane protein</topology>
    </subcellularLocation>
</comment>
<evidence type="ECO:0000256" key="7">
    <source>
        <dbReference type="HAMAP-Rule" id="MF_02065"/>
    </source>
</evidence>
<dbReference type="OrthoDB" id="9814591at2"/>
<keyword evidence="2 7" id="KW-0812">Transmembrane</keyword>
<evidence type="ECO:0000256" key="3">
    <source>
        <dbReference type="ARBA" id="ARBA00022989"/>
    </source>
</evidence>
<keyword evidence="9" id="KW-1185">Reference proteome</keyword>
<keyword evidence="4 7" id="KW-0472">Membrane</keyword>
<accession>A0A1M5EWD6</accession>
<dbReference type="NCBIfam" id="TIGR00247">
    <property type="entry name" value="endolytic transglycosylase MltG"/>
    <property type="match status" value="1"/>
</dbReference>
<comment type="function">
    <text evidence="7">Functions as a peptidoglycan terminase that cleaves nascent peptidoglycan strands endolytically to terminate their elongation.</text>
</comment>
<dbReference type="HAMAP" id="MF_02065">
    <property type="entry name" value="MltG"/>
    <property type="match status" value="1"/>
</dbReference>
<dbReference type="Gene3D" id="3.30.1490.480">
    <property type="entry name" value="Endolytic murein transglycosylase"/>
    <property type="match status" value="1"/>
</dbReference>
<keyword evidence="6 7" id="KW-0961">Cell wall biogenesis/degradation</keyword>
<keyword evidence="1 7" id="KW-1003">Cell membrane</keyword>
<gene>
    <name evidence="7" type="primary">mltG</name>
    <name evidence="8" type="ORF">SAMN05444274_11056</name>
</gene>
<evidence type="ECO:0000313" key="9">
    <source>
        <dbReference type="Proteomes" id="UP000184164"/>
    </source>
</evidence>
<dbReference type="Gene3D" id="3.30.160.60">
    <property type="entry name" value="Classic Zinc Finger"/>
    <property type="match status" value="1"/>
</dbReference>
<dbReference type="Proteomes" id="UP000184164">
    <property type="component" value="Unassembled WGS sequence"/>
</dbReference>
<dbReference type="InterPro" id="IPR003770">
    <property type="entry name" value="MLTG-like"/>
</dbReference>
<dbReference type="EC" id="4.2.2.29" evidence="7"/>
<comment type="catalytic activity">
    <reaction evidence="7">
        <text>a peptidoglycan chain = a peptidoglycan chain with N-acetyl-1,6-anhydromuramyl-[peptide] at the reducing end + a peptidoglycan chain with N-acetylglucosamine at the non-reducing end.</text>
        <dbReference type="EC" id="4.2.2.29"/>
    </reaction>
</comment>
<reference evidence="8 9" key="1">
    <citation type="submission" date="2016-11" db="EMBL/GenBank/DDBJ databases">
        <authorList>
            <person name="Jaros S."/>
            <person name="Januszkiewicz K."/>
            <person name="Wedrychowicz H."/>
        </authorList>
    </citation>
    <scope>NUCLEOTIDE SEQUENCE [LARGE SCALE GENOMIC DNA]</scope>
    <source>
        <strain evidence="8 9">DSM 26910</strain>
    </source>
</reference>
<protein>
    <recommendedName>
        <fullName evidence="7">Endolytic murein transglycosylase</fullName>
        <ecNumber evidence="7">4.2.2.29</ecNumber>
    </recommendedName>
    <alternativeName>
        <fullName evidence="7">Peptidoglycan lytic transglycosylase</fullName>
    </alternativeName>
    <alternativeName>
        <fullName evidence="7">Peptidoglycan polymerization terminase</fullName>
    </alternativeName>
</protein>
<dbReference type="PANTHER" id="PTHR30518:SF2">
    <property type="entry name" value="ENDOLYTIC MUREIN TRANSGLYCOSYLASE"/>
    <property type="match status" value="1"/>
</dbReference>
<evidence type="ECO:0000256" key="4">
    <source>
        <dbReference type="ARBA" id="ARBA00023136"/>
    </source>
</evidence>
<evidence type="ECO:0000313" key="8">
    <source>
        <dbReference type="EMBL" id="SHF83528.1"/>
    </source>
</evidence>
<evidence type="ECO:0000256" key="5">
    <source>
        <dbReference type="ARBA" id="ARBA00023239"/>
    </source>
</evidence>
<evidence type="ECO:0000256" key="6">
    <source>
        <dbReference type="ARBA" id="ARBA00023316"/>
    </source>
</evidence>
<comment type="similarity">
    <text evidence="7">Belongs to the transglycosylase MltG family.</text>
</comment>
<keyword evidence="5 7" id="KW-0456">Lyase</keyword>
<dbReference type="CDD" id="cd08010">
    <property type="entry name" value="MltG_like"/>
    <property type="match status" value="1"/>
</dbReference>
<dbReference type="AlphaFoldDB" id="A0A1M5EWD6"/>
<dbReference type="Pfam" id="PF02618">
    <property type="entry name" value="YceG"/>
    <property type="match status" value="1"/>
</dbReference>
<dbReference type="PANTHER" id="PTHR30518">
    <property type="entry name" value="ENDOLYTIC MUREIN TRANSGLYCOSYLASE"/>
    <property type="match status" value="1"/>
</dbReference>
<feature type="site" description="Important for catalytic activity" evidence="7">
    <location>
        <position position="228"/>
    </location>
</feature>
<sequence length="353" mass="41259">MTIEKKSRLMLFPRVGKIIIIFFAIAFIVTGLIGYQRYMYIFKENVKTEKAFIIPEDATFNQVLDSLKTNDILLDYKAFMWVSKKKKYPEMIKPGRYQFNKGMNTNQVVNKLRSGEQTPLNVTFNNARFKQDLAGKVSRYIEADSLSILQLFDDEKKIEEFGFTHETFKAMFIPNTYEFYWTTSADQFAHRMKREYDKFWNESRLKKAEDIGLSPVEVITLASIVQEETVKNDELPRVAGLYINRLKRGMLLQADPTVKFAVGDFSLRRILNAHLEIDSPYNTYKNPGLPPAPINFPEVSAIDAVLNFEKNDFLYMVAREDFSGYHNFSKTLSQHNRYAARYRQALNQKKIWK</sequence>
<dbReference type="GO" id="GO:0071555">
    <property type="term" value="P:cell wall organization"/>
    <property type="evidence" value="ECO:0007669"/>
    <property type="project" value="UniProtKB-KW"/>
</dbReference>
<dbReference type="GO" id="GO:0005886">
    <property type="term" value="C:plasma membrane"/>
    <property type="evidence" value="ECO:0007669"/>
    <property type="project" value="UniProtKB-SubCell"/>
</dbReference>
<evidence type="ECO:0000256" key="2">
    <source>
        <dbReference type="ARBA" id="ARBA00022692"/>
    </source>
</evidence>
<dbReference type="EMBL" id="FQUM01000010">
    <property type="protein sequence ID" value="SHF83528.1"/>
    <property type="molecule type" value="Genomic_DNA"/>
</dbReference>
<evidence type="ECO:0000256" key="1">
    <source>
        <dbReference type="ARBA" id="ARBA00022475"/>
    </source>
</evidence>
<organism evidence="8 9">
    <name type="scientific">Mariniphaga anaerophila</name>
    <dbReference type="NCBI Taxonomy" id="1484053"/>
    <lineage>
        <taxon>Bacteria</taxon>
        <taxon>Pseudomonadati</taxon>
        <taxon>Bacteroidota</taxon>
        <taxon>Bacteroidia</taxon>
        <taxon>Marinilabiliales</taxon>
        <taxon>Prolixibacteraceae</taxon>
        <taxon>Mariniphaga</taxon>
    </lineage>
</organism>